<dbReference type="PRINTS" id="PR00682">
    <property type="entry name" value="IPNSYNTHASE"/>
</dbReference>
<dbReference type="SUPFAM" id="SSF51197">
    <property type="entry name" value="Clavaminate synthase-like"/>
    <property type="match status" value="1"/>
</dbReference>
<dbReference type="GO" id="GO:0009693">
    <property type="term" value="P:ethylene biosynthetic process"/>
    <property type="evidence" value="ECO:0007669"/>
    <property type="project" value="UniProtKB-KW"/>
</dbReference>
<protein>
    <recommendedName>
        <fullName evidence="5">2-oxoglutarate-dependent ethylene/succinate-forming enzyme</fullName>
        <ecNumber evidence="4">1.13.12.19</ecNumber>
        <ecNumber evidence="3">1.14.20.7</ecNumber>
    </recommendedName>
    <alternativeName>
        <fullName evidence="7">2-oxoglutarate dioxygenase (ethylene-forming)</fullName>
    </alternativeName>
    <alternativeName>
        <fullName evidence="8">2-oxoglutarate/L-arginine monooxygenase/decarboxylase (succinate-forming)</fullName>
    </alternativeName>
</protein>
<comment type="cofactor">
    <cofactor evidence="1">
        <name>Fe(2+)</name>
        <dbReference type="ChEBI" id="CHEBI:29033"/>
    </cofactor>
</comment>
<dbReference type="PANTHER" id="PTHR47990">
    <property type="entry name" value="2-OXOGLUTARATE (2OG) AND FE(II)-DEPENDENT OXYGENASE SUPERFAMILY PROTEIN-RELATED"/>
    <property type="match status" value="1"/>
</dbReference>
<dbReference type="AlphaFoldDB" id="K0CC58"/>
<evidence type="ECO:0000259" key="12">
    <source>
        <dbReference type="PROSITE" id="PS51471"/>
    </source>
</evidence>
<dbReference type="InterPro" id="IPR044861">
    <property type="entry name" value="IPNS-like_FE2OG_OXY"/>
</dbReference>
<dbReference type="Proteomes" id="UP000006286">
    <property type="component" value="Chromosome"/>
</dbReference>
<reference evidence="13 14" key="1">
    <citation type="journal article" date="2012" name="J. Bacteriol.">
        <title>Complete genome sequence of Alcanivorax dieselolei type strain B5.</title>
        <authorList>
            <person name="Lai Q."/>
            <person name="Li W."/>
            <person name="Shao Z."/>
        </authorList>
    </citation>
    <scope>NUCLEOTIDE SEQUENCE [LARGE SCALE GENOMIC DNA]</scope>
    <source>
        <strain evidence="14">DSM 16502 / CGMCC 1.3690 / B-5</strain>
    </source>
</reference>
<dbReference type="Pfam" id="PF03171">
    <property type="entry name" value="2OG-FeII_Oxy"/>
    <property type="match status" value="1"/>
</dbReference>
<evidence type="ECO:0000313" key="14">
    <source>
        <dbReference type="Proteomes" id="UP000006286"/>
    </source>
</evidence>
<dbReference type="STRING" id="930169.B5T_02881"/>
<dbReference type="OrthoDB" id="21825at2"/>
<keyword evidence="14" id="KW-1185">Reference proteome</keyword>
<dbReference type="GO" id="GO:0046872">
    <property type="term" value="F:metal ion binding"/>
    <property type="evidence" value="ECO:0007669"/>
    <property type="project" value="UniProtKB-KW"/>
</dbReference>
<dbReference type="PATRIC" id="fig|930169.3.peg.2842"/>
<keyword evidence="11" id="KW-0560">Oxidoreductase</keyword>
<evidence type="ECO:0000256" key="8">
    <source>
        <dbReference type="ARBA" id="ARBA00031282"/>
    </source>
</evidence>
<gene>
    <name evidence="13" type="ordered locus">B5T_02881</name>
</gene>
<comment type="catalytic activity">
    <reaction evidence="9">
        <text>2-oxoglutarate + O2 + 2 H(+) = ethene + 3 CO2 + H2O</text>
        <dbReference type="Rhea" id="RHEA:31523"/>
        <dbReference type="ChEBI" id="CHEBI:15377"/>
        <dbReference type="ChEBI" id="CHEBI:15378"/>
        <dbReference type="ChEBI" id="CHEBI:15379"/>
        <dbReference type="ChEBI" id="CHEBI:16526"/>
        <dbReference type="ChEBI" id="CHEBI:16810"/>
        <dbReference type="ChEBI" id="CHEBI:18153"/>
        <dbReference type="EC" id="1.13.12.19"/>
    </reaction>
</comment>
<dbReference type="Gene3D" id="2.60.120.330">
    <property type="entry name" value="B-lactam Antibiotic, Isopenicillin N Synthase, Chain"/>
    <property type="match status" value="1"/>
</dbReference>
<evidence type="ECO:0000256" key="5">
    <source>
        <dbReference type="ARBA" id="ARBA00019045"/>
    </source>
</evidence>
<dbReference type="eggNOG" id="COG3491">
    <property type="taxonomic scope" value="Bacteria"/>
</dbReference>
<dbReference type="EC" id="1.13.12.19" evidence="4"/>
<dbReference type="KEGG" id="adi:B5T_02881"/>
<dbReference type="InterPro" id="IPR005123">
    <property type="entry name" value="Oxoglu/Fe-dep_dioxygenase_dom"/>
</dbReference>
<comment type="similarity">
    <text evidence="11">Belongs to the iron/ascorbate-dependent oxidoreductase family.</text>
</comment>
<dbReference type="RefSeq" id="WP_014995215.1">
    <property type="nucleotide sequence ID" value="NC_018691.1"/>
</dbReference>
<sequence length="357" mass="39574">MYSSRHYSSRHTAFQSIPVVDITGLRADHPATRQATAANLGQAAREAGFFYLSGHGIPTPLIERLQARTRDYFAQPLAEKMRDYIGQSHNHSGYVPEGEEQFYGGKVDKKEAYDVGFDLTREPTKWPMVGANQWPSLPGFKEDVKAYYDAALALGQHLFRGFALALGLPETTFTDQITTPPSQLRLIHYPFDPDTPADRPGIGAHTDYECFTLLLPTAPGLEVMNGAGEWIDVPVKPGCFVVNIGDMMEVLSNGAFVATSHRVRKVAEERYSFPLFCSCDYDTVIAPVLPPAEGVTNDRYQPVVCGEHLYAQTIQTFRYLRDQWQAGTLALPDAARALASFGRLADNDEAERPHASE</sequence>
<organism evidence="13 14">
    <name type="scientific">Alcanivorax dieselolei (strain DSM 16502 / CGMCC 1.3690 / MCCC 1A00001 / B-5)</name>
    <name type="common">Alloalcanivorax dieselolei</name>
    <dbReference type="NCBI Taxonomy" id="930169"/>
    <lineage>
        <taxon>Bacteria</taxon>
        <taxon>Pseudomonadati</taxon>
        <taxon>Pseudomonadota</taxon>
        <taxon>Gammaproteobacteria</taxon>
        <taxon>Oceanospirillales</taxon>
        <taxon>Alcanivoracaceae</taxon>
        <taxon>Alloalcanivorax</taxon>
    </lineage>
</organism>
<feature type="domain" description="Fe2OG dioxygenase" evidence="12">
    <location>
        <begin position="180"/>
        <end position="279"/>
    </location>
</feature>
<dbReference type="HOGENOM" id="CLU_010119_6_3_6"/>
<evidence type="ECO:0000256" key="1">
    <source>
        <dbReference type="ARBA" id="ARBA00001954"/>
    </source>
</evidence>
<dbReference type="InterPro" id="IPR027443">
    <property type="entry name" value="IPNS-like_sf"/>
</dbReference>
<dbReference type="PROSITE" id="PS51471">
    <property type="entry name" value="FE2OG_OXY"/>
    <property type="match status" value="1"/>
</dbReference>
<comment type="catalytic activity">
    <reaction evidence="10">
        <text>L-arginine + 2-oxoglutarate + O2 = guanidine + L-glutamate 5-semialdehyde + succinate + CO2</text>
        <dbReference type="Rhea" id="RHEA:31535"/>
        <dbReference type="ChEBI" id="CHEBI:15379"/>
        <dbReference type="ChEBI" id="CHEBI:16526"/>
        <dbReference type="ChEBI" id="CHEBI:16810"/>
        <dbReference type="ChEBI" id="CHEBI:30031"/>
        <dbReference type="ChEBI" id="CHEBI:30087"/>
        <dbReference type="ChEBI" id="CHEBI:32682"/>
        <dbReference type="ChEBI" id="CHEBI:58066"/>
        <dbReference type="EC" id="1.14.20.7"/>
    </reaction>
</comment>
<evidence type="ECO:0000313" key="13">
    <source>
        <dbReference type="EMBL" id="AFT71149.1"/>
    </source>
</evidence>
<dbReference type="GO" id="GO:0102276">
    <property type="term" value="F:2-oxoglutarate oxygenase/decarboxylase (ethylene-forming) activity"/>
    <property type="evidence" value="ECO:0007669"/>
    <property type="project" value="UniProtKB-EC"/>
</dbReference>
<evidence type="ECO:0000256" key="7">
    <source>
        <dbReference type="ARBA" id="ARBA00031011"/>
    </source>
</evidence>
<dbReference type="InterPro" id="IPR026992">
    <property type="entry name" value="DIOX_N"/>
</dbReference>
<proteinExistence type="inferred from homology"/>
<dbReference type="InterPro" id="IPR050231">
    <property type="entry name" value="Iron_ascorbate_oxido_reductase"/>
</dbReference>
<dbReference type="EMBL" id="CP003466">
    <property type="protein sequence ID" value="AFT71149.1"/>
    <property type="molecule type" value="Genomic_DNA"/>
</dbReference>
<keyword evidence="11" id="KW-0479">Metal-binding</keyword>
<name>K0CC58_ALCDB</name>
<evidence type="ECO:0000256" key="2">
    <source>
        <dbReference type="ARBA" id="ARBA00004767"/>
    </source>
</evidence>
<evidence type="ECO:0000256" key="4">
    <source>
        <dbReference type="ARBA" id="ARBA00012531"/>
    </source>
</evidence>
<evidence type="ECO:0000256" key="3">
    <source>
        <dbReference type="ARBA" id="ARBA00012293"/>
    </source>
</evidence>
<dbReference type="EC" id="1.14.20.7" evidence="3"/>
<evidence type="ECO:0000256" key="6">
    <source>
        <dbReference type="ARBA" id="ARBA00022666"/>
    </source>
</evidence>
<evidence type="ECO:0000256" key="10">
    <source>
        <dbReference type="ARBA" id="ARBA00049359"/>
    </source>
</evidence>
<comment type="pathway">
    <text evidence="2">Alkene biosynthesis; ethylene biosynthesis via 2-oxoglutarate.</text>
</comment>
<evidence type="ECO:0000256" key="9">
    <source>
        <dbReference type="ARBA" id="ARBA00047725"/>
    </source>
</evidence>
<keyword evidence="11" id="KW-0408">Iron</keyword>
<evidence type="ECO:0000256" key="11">
    <source>
        <dbReference type="RuleBase" id="RU003682"/>
    </source>
</evidence>
<accession>K0CC58</accession>
<keyword evidence="6" id="KW-0266">Ethylene biosynthesis</keyword>
<dbReference type="Pfam" id="PF14226">
    <property type="entry name" value="DIOX_N"/>
    <property type="match status" value="1"/>
</dbReference>